<feature type="region of interest" description="Disordered" evidence="1">
    <location>
        <begin position="34"/>
        <end position="67"/>
    </location>
</feature>
<dbReference type="AlphaFoldDB" id="A0A0L0N7X3"/>
<protein>
    <recommendedName>
        <fullName evidence="4">CsbD-like domain-containing protein</fullName>
    </recommendedName>
</protein>
<accession>A0A0L0N7X3</accession>
<proteinExistence type="predicted"/>
<keyword evidence="3" id="KW-1185">Reference proteome</keyword>
<evidence type="ECO:0000313" key="2">
    <source>
        <dbReference type="EMBL" id="KND90238.1"/>
    </source>
</evidence>
<dbReference type="Proteomes" id="UP000036947">
    <property type="component" value="Unassembled WGS sequence"/>
</dbReference>
<dbReference type="OrthoDB" id="9999611at2759"/>
<evidence type="ECO:0008006" key="4">
    <source>
        <dbReference type="Google" id="ProtNLM"/>
    </source>
</evidence>
<gene>
    <name evidence="2" type="ORF">TOPH_05250</name>
</gene>
<dbReference type="EMBL" id="LFRF01000014">
    <property type="protein sequence ID" value="KND90238.1"/>
    <property type="molecule type" value="Genomic_DNA"/>
</dbReference>
<comment type="caution">
    <text evidence="2">The sequence shown here is derived from an EMBL/GenBank/DDBJ whole genome shotgun (WGS) entry which is preliminary data.</text>
</comment>
<reference evidence="2 3" key="1">
    <citation type="journal article" date="2015" name="BMC Genomics">
        <title>The genome of the truffle-parasite Tolypocladium ophioglossoides and the evolution of antifungal peptaibiotics.</title>
        <authorList>
            <person name="Quandt C.A."/>
            <person name="Bushley K.E."/>
            <person name="Spatafora J.W."/>
        </authorList>
    </citation>
    <scope>NUCLEOTIDE SEQUENCE [LARGE SCALE GENOMIC DNA]</scope>
    <source>
        <strain evidence="2 3">CBS 100239</strain>
    </source>
</reference>
<organism evidence="2 3">
    <name type="scientific">Tolypocladium ophioglossoides (strain CBS 100239)</name>
    <name type="common">Snaketongue truffleclub</name>
    <name type="synonym">Elaphocordyceps ophioglossoides</name>
    <dbReference type="NCBI Taxonomy" id="1163406"/>
    <lineage>
        <taxon>Eukaryota</taxon>
        <taxon>Fungi</taxon>
        <taxon>Dikarya</taxon>
        <taxon>Ascomycota</taxon>
        <taxon>Pezizomycotina</taxon>
        <taxon>Sordariomycetes</taxon>
        <taxon>Hypocreomycetidae</taxon>
        <taxon>Hypocreales</taxon>
        <taxon>Ophiocordycipitaceae</taxon>
        <taxon>Tolypocladium</taxon>
    </lineage>
</organism>
<evidence type="ECO:0000313" key="3">
    <source>
        <dbReference type="Proteomes" id="UP000036947"/>
    </source>
</evidence>
<evidence type="ECO:0000256" key="1">
    <source>
        <dbReference type="SAM" id="MobiDB-lite"/>
    </source>
</evidence>
<name>A0A0L0N7X3_TOLOC</name>
<sequence length="93" mass="9604">MSDGNQSQQPSLMGGHVQYVRGAAESAIGSVTGSHAWKSSGEQDKAAGMATMQKAGEQRDPAQGYGRVEEMAGKVTGCEGMQKEGAASKAKNE</sequence>